<evidence type="ECO:0000256" key="4">
    <source>
        <dbReference type="ARBA" id="ARBA00022833"/>
    </source>
</evidence>
<dbReference type="RefSeq" id="WP_136735552.1">
    <property type="nucleotide sequence ID" value="NZ_SWDB01000018.1"/>
</dbReference>
<organism evidence="9 10">
    <name type="scientific">Thalassotalea mangrovi</name>
    <dbReference type="NCBI Taxonomy" id="2572245"/>
    <lineage>
        <taxon>Bacteria</taxon>
        <taxon>Pseudomonadati</taxon>
        <taxon>Pseudomonadota</taxon>
        <taxon>Gammaproteobacteria</taxon>
        <taxon>Alteromonadales</taxon>
        <taxon>Colwelliaceae</taxon>
        <taxon>Thalassotalea</taxon>
    </lineage>
</organism>
<dbReference type="PANTHER" id="PTHR22726">
    <property type="entry name" value="METALLOENDOPEPTIDASE OMA1"/>
    <property type="match status" value="1"/>
</dbReference>
<evidence type="ECO:0000313" key="10">
    <source>
        <dbReference type="Proteomes" id="UP000307999"/>
    </source>
</evidence>
<evidence type="ECO:0000256" key="1">
    <source>
        <dbReference type="ARBA" id="ARBA00022670"/>
    </source>
</evidence>
<feature type="domain" description="DUF7092" evidence="8">
    <location>
        <begin position="10"/>
        <end position="74"/>
    </location>
</feature>
<evidence type="ECO:0000259" key="7">
    <source>
        <dbReference type="Pfam" id="PF01435"/>
    </source>
</evidence>
<dbReference type="Pfam" id="PF23368">
    <property type="entry name" value="DUF7092"/>
    <property type="match status" value="1"/>
</dbReference>
<dbReference type="CDD" id="cd07332">
    <property type="entry name" value="M48C_Oma1_like"/>
    <property type="match status" value="1"/>
</dbReference>
<dbReference type="Gene3D" id="3.30.2010.10">
    <property type="entry name" value="Metalloproteases ('zincins'), catalytic domain"/>
    <property type="match status" value="1"/>
</dbReference>
<dbReference type="EMBL" id="SWDB01000018">
    <property type="protein sequence ID" value="TKB45521.1"/>
    <property type="molecule type" value="Genomic_DNA"/>
</dbReference>
<evidence type="ECO:0000259" key="8">
    <source>
        <dbReference type="Pfam" id="PF23368"/>
    </source>
</evidence>
<evidence type="ECO:0000256" key="6">
    <source>
        <dbReference type="RuleBase" id="RU003983"/>
    </source>
</evidence>
<dbReference type="GO" id="GO:0051603">
    <property type="term" value="P:proteolysis involved in protein catabolic process"/>
    <property type="evidence" value="ECO:0007669"/>
    <property type="project" value="TreeGrafter"/>
</dbReference>
<comment type="similarity">
    <text evidence="6">Belongs to the peptidase M48 family.</text>
</comment>
<accession>A0A4U1B6H8</accession>
<protein>
    <submittedName>
        <fullName evidence="9">M48 family metallopeptidase</fullName>
    </submittedName>
</protein>
<keyword evidence="5 6" id="KW-0482">Metalloprotease</keyword>
<evidence type="ECO:0000256" key="3">
    <source>
        <dbReference type="ARBA" id="ARBA00022801"/>
    </source>
</evidence>
<dbReference type="PANTHER" id="PTHR22726:SF1">
    <property type="entry name" value="METALLOENDOPEPTIDASE OMA1, MITOCHONDRIAL"/>
    <property type="match status" value="1"/>
</dbReference>
<keyword evidence="10" id="KW-1185">Reference proteome</keyword>
<dbReference type="InterPro" id="IPR055518">
    <property type="entry name" value="DUF7092"/>
</dbReference>
<proteinExistence type="inferred from homology"/>
<comment type="cofactor">
    <cofactor evidence="6">
        <name>Zn(2+)</name>
        <dbReference type="ChEBI" id="CHEBI:29105"/>
    </cofactor>
    <text evidence="6">Binds 1 zinc ion per subunit.</text>
</comment>
<keyword evidence="2" id="KW-0479">Metal-binding</keyword>
<keyword evidence="4 6" id="KW-0862">Zinc</keyword>
<dbReference type="InterPro" id="IPR051156">
    <property type="entry name" value="Mito/Outer_Membr_Metalloprot"/>
</dbReference>
<dbReference type="AlphaFoldDB" id="A0A4U1B6H8"/>
<evidence type="ECO:0000313" key="9">
    <source>
        <dbReference type="EMBL" id="TKB45521.1"/>
    </source>
</evidence>
<keyword evidence="1 6" id="KW-0645">Protease</keyword>
<dbReference type="GO" id="GO:0016020">
    <property type="term" value="C:membrane"/>
    <property type="evidence" value="ECO:0007669"/>
    <property type="project" value="TreeGrafter"/>
</dbReference>
<keyword evidence="3 6" id="KW-0378">Hydrolase</keyword>
<evidence type="ECO:0000256" key="5">
    <source>
        <dbReference type="ARBA" id="ARBA00023049"/>
    </source>
</evidence>
<comment type="caution">
    <text evidence="9">The sequence shown here is derived from an EMBL/GenBank/DDBJ whole genome shotgun (WGS) entry which is preliminary data.</text>
</comment>
<dbReference type="InterPro" id="IPR001915">
    <property type="entry name" value="Peptidase_M48"/>
</dbReference>
<dbReference type="Pfam" id="PF01435">
    <property type="entry name" value="Peptidase_M48"/>
    <property type="match status" value="1"/>
</dbReference>
<dbReference type="OrthoDB" id="9810445at2"/>
<feature type="domain" description="Peptidase M48" evidence="7">
    <location>
        <begin position="158"/>
        <end position="338"/>
    </location>
</feature>
<evidence type="ECO:0000256" key="2">
    <source>
        <dbReference type="ARBA" id="ARBA00022723"/>
    </source>
</evidence>
<reference evidence="9 10" key="1">
    <citation type="submission" date="2019-04" db="EMBL/GenBank/DDBJ databases">
        <title>Thalassotalea guangxiensis sp. nov., isolated from sediment of the coastal wetland.</title>
        <authorList>
            <person name="Zheng S."/>
            <person name="Zhang D."/>
        </authorList>
    </citation>
    <scope>NUCLEOTIDE SEQUENCE [LARGE SCALE GENOMIC DNA]</scope>
    <source>
        <strain evidence="9 10">ZS-4</strain>
    </source>
</reference>
<sequence length="339" mass="37659">MSDSGLMYFAGSSESCEVTVAIKNQQLLITATTDNASRRIDLFDLDVVPPLPSLPCEVLLNDGSRLEINGNTATATQLYKANKGNRILAWLESNKWACLAATALLPISFYWLSNSVIPTAAMAVANMIPPSVSHNIDEQVMELFDEEILTSSELHVEQQQSIHHNWQQLLSQLSLPQDQFELFIKKSEFYGANAFALPGGTVVVTDDLATLFVDHPDALNAIMLHEIGHVVERHSLRIMTESVGTSLMITYFFGDLEGMAELFSGTALTLLQNKFSRDMEREADQYAIQQLSSIGASPEAFVEAMTRLQESLGEEKSQPLVEYLSTHPQFEERIQRATQ</sequence>
<dbReference type="Proteomes" id="UP000307999">
    <property type="component" value="Unassembled WGS sequence"/>
</dbReference>
<dbReference type="GO" id="GO:0004222">
    <property type="term" value="F:metalloendopeptidase activity"/>
    <property type="evidence" value="ECO:0007669"/>
    <property type="project" value="InterPro"/>
</dbReference>
<dbReference type="GO" id="GO:0046872">
    <property type="term" value="F:metal ion binding"/>
    <property type="evidence" value="ECO:0007669"/>
    <property type="project" value="UniProtKB-KW"/>
</dbReference>
<name>A0A4U1B6H8_9GAMM</name>
<gene>
    <name evidence="9" type="ORF">E8M12_07920</name>
</gene>